<dbReference type="AlphaFoldDB" id="A0A091CIN3"/>
<sequence length="83" mass="9485">MEREELCLDFTKHHAFTQKFSRTRTVAVEVRKQISGQYSGSLQLLKNLNIFGSISHRTTESLTEAVDPVDLEDYLITTSLLIL</sequence>
<dbReference type="EMBL" id="KN125443">
    <property type="protein sequence ID" value="KFO18294.1"/>
    <property type="molecule type" value="Genomic_DNA"/>
</dbReference>
<organism evidence="1 2">
    <name type="scientific">Fukomys damarensis</name>
    <name type="common">Damaraland mole rat</name>
    <name type="synonym">Cryptomys damarensis</name>
    <dbReference type="NCBI Taxonomy" id="885580"/>
    <lineage>
        <taxon>Eukaryota</taxon>
        <taxon>Metazoa</taxon>
        <taxon>Chordata</taxon>
        <taxon>Craniata</taxon>
        <taxon>Vertebrata</taxon>
        <taxon>Euteleostomi</taxon>
        <taxon>Mammalia</taxon>
        <taxon>Eutheria</taxon>
        <taxon>Euarchontoglires</taxon>
        <taxon>Glires</taxon>
        <taxon>Rodentia</taxon>
        <taxon>Hystricomorpha</taxon>
        <taxon>Bathyergidae</taxon>
        <taxon>Fukomys</taxon>
    </lineage>
</organism>
<keyword evidence="2" id="KW-1185">Reference proteome</keyword>
<dbReference type="Proteomes" id="UP000028990">
    <property type="component" value="Unassembled WGS sequence"/>
</dbReference>
<reference evidence="1 2" key="1">
    <citation type="submission" date="2013-11" db="EMBL/GenBank/DDBJ databases">
        <title>The Damaraland mole rat (Fukomys damarensis) genome and evolution of African mole rats.</title>
        <authorList>
            <person name="Gladyshev V.N."/>
            <person name="Fang X."/>
        </authorList>
    </citation>
    <scope>NUCLEOTIDE SEQUENCE [LARGE SCALE GENOMIC DNA]</scope>
    <source>
        <tissue evidence="1">Liver</tissue>
    </source>
</reference>
<proteinExistence type="predicted"/>
<evidence type="ECO:0000313" key="2">
    <source>
        <dbReference type="Proteomes" id="UP000028990"/>
    </source>
</evidence>
<gene>
    <name evidence="1" type="ORF">H920_20319</name>
</gene>
<protein>
    <submittedName>
        <fullName evidence="1">Dedicator of cytokinesis protein 7</fullName>
    </submittedName>
</protein>
<name>A0A091CIN3_FUKDA</name>
<evidence type="ECO:0000313" key="1">
    <source>
        <dbReference type="EMBL" id="KFO18294.1"/>
    </source>
</evidence>
<accession>A0A091CIN3</accession>